<dbReference type="GO" id="GO:0006777">
    <property type="term" value="P:Mo-molybdopterin cofactor biosynthetic process"/>
    <property type="evidence" value="ECO:0007669"/>
    <property type="project" value="UniProtKB-UniRule"/>
</dbReference>
<dbReference type="NCBIfam" id="TIGR00129">
    <property type="entry name" value="fdhD_narQ"/>
    <property type="match status" value="1"/>
</dbReference>
<dbReference type="RefSeq" id="WP_084417375.1">
    <property type="nucleotide sequence ID" value="NZ_CP042912.1"/>
</dbReference>
<dbReference type="InterPro" id="IPR003786">
    <property type="entry name" value="FdhD"/>
</dbReference>
<comment type="function">
    <text evidence="3">Required for formate dehydrogenase (FDH) activity. Acts as a sulfur carrier protein that transfers sulfur from IscS to the molybdenum cofactor prior to its insertion into FDH.</text>
</comment>
<dbReference type="KEGG" id="mff:MFFC18_28670"/>
<dbReference type="PANTHER" id="PTHR30592">
    <property type="entry name" value="FORMATE DEHYDROGENASE"/>
    <property type="match status" value="1"/>
</dbReference>
<dbReference type="OrthoDB" id="9782042at2"/>
<dbReference type="Gene3D" id="3.40.140.10">
    <property type="entry name" value="Cytidine Deaminase, domain 2"/>
    <property type="match status" value="1"/>
</dbReference>
<dbReference type="NCBIfam" id="NF001943">
    <property type="entry name" value="PRK00724.1-2"/>
    <property type="match status" value="1"/>
</dbReference>
<sequence>MTESNSNPELRRKSKSIIRFENGAFTEKADFLAVEEPLEIRIVYGSPGNQRNRSLSITMRTPGHDRELAAGFLLGEGIVTSADQITQFELTGPKDECTGLTNQLCVHVAEGVSFDFGSLQRNFYTTSSCGICGKASLDAVRAQLTHSVGFPSMKVSASLIASLPSTMRERQSTFDETGGLHAAGLFATDGKLVACYEDVGRHNALDKLVGFQCLAGRLRESESLALVSGRASFELVQKVISAGIPILVAVGAPSSLAAELADEFGVTLVGFASKNRFNIYSHSSRLIMDV</sequence>
<comment type="subcellular location">
    <subcellularLocation>
        <location evidence="3">Cytoplasm</location>
    </subcellularLocation>
</comment>
<name>A0A5B9PEH4_9BACT</name>
<dbReference type="SUPFAM" id="SSF53927">
    <property type="entry name" value="Cytidine deaminase-like"/>
    <property type="match status" value="1"/>
</dbReference>
<dbReference type="PANTHER" id="PTHR30592:SF1">
    <property type="entry name" value="SULFUR CARRIER PROTEIN FDHD"/>
    <property type="match status" value="1"/>
</dbReference>
<dbReference type="GO" id="GO:0097163">
    <property type="term" value="F:sulfur carrier activity"/>
    <property type="evidence" value="ECO:0007669"/>
    <property type="project" value="UniProtKB-UniRule"/>
</dbReference>
<keyword evidence="1 3" id="KW-0963">Cytoplasm</keyword>
<evidence type="ECO:0000256" key="2">
    <source>
        <dbReference type="ARBA" id="ARBA00023150"/>
    </source>
</evidence>
<evidence type="ECO:0000256" key="3">
    <source>
        <dbReference type="HAMAP-Rule" id="MF_00187"/>
    </source>
</evidence>
<dbReference type="Pfam" id="PF02634">
    <property type="entry name" value="FdhD-NarQ"/>
    <property type="match status" value="1"/>
</dbReference>
<comment type="caution">
    <text evidence="3">Lacks conserved residue(s) required for the propagation of feature annotation.</text>
</comment>
<dbReference type="Proteomes" id="UP000322214">
    <property type="component" value="Chromosome"/>
</dbReference>
<keyword evidence="2 3" id="KW-0501">Molybdenum cofactor biosynthesis</keyword>
<evidence type="ECO:0000313" key="5">
    <source>
        <dbReference type="Proteomes" id="UP000322214"/>
    </source>
</evidence>
<reference evidence="4 5" key="1">
    <citation type="submission" date="2019-08" db="EMBL/GenBank/DDBJ databases">
        <title>Deep-cultivation of Planctomycetes and their phenomic and genomic characterization uncovers novel biology.</title>
        <authorList>
            <person name="Wiegand S."/>
            <person name="Jogler M."/>
            <person name="Boedeker C."/>
            <person name="Pinto D."/>
            <person name="Vollmers J."/>
            <person name="Rivas-Marin E."/>
            <person name="Kohn T."/>
            <person name="Peeters S.H."/>
            <person name="Heuer A."/>
            <person name="Rast P."/>
            <person name="Oberbeckmann S."/>
            <person name="Bunk B."/>
            <person name="Jeske O."/>
            <person name="Meyerdierks A."/>
            <person name="Storesund J.E."/>
            <person name="Kallscheuer N."/>
            <person name="Luecker S."/>
            <person name="Lage O.M."/>
            <person name="Pohl T."/>
            <person name="Merkel B.J."/>
            <person name="Hornburger P."/>
            <person name="Mueller R.-W."/>
            <person name="Bruemmer F."/>
            <person name="Labrenz M."/>
            <person name="Spormann A.M."/>
            <person name="Op den Camp H."/>
            <person name="Overmann J."/>
            <person name="Amann R."/>
            <person name="Jetten M.S.M."/>
            <person name="Mascher T."/>
            <person name="Medema M.H."/>
            <person name="Devos D.P."/>
            <person name="Kaster A.-K."/>
            <person name="Ovreas L."/>
            <person name="Rohde M."/>
            <person name="Galperin M.Y."/>
            <person name="Jogler C."/>
        </authorList>
    </citation>
    <scope>NUCLEOTIDE SEQUENCE [LARGE SCALE GENOMIC DNA]</scope>
    <source>
        <strain evidence="4 5">FC18</strain>
    </source>
</reference>
<accession>A0A5B9PEH4</accession>
<dbReference type="Gene3D" id="3.10.20.10">
    <property type="match status" value="1"/>
</dbReference>
<organism evidence="4 5">
    <name type="scientific">Mariniblastus fucicola</name>
    <dbReference type="NCBI Taxonomy" id="980251"/>
    <lineage>
        <taxon>Bacteria</taxon>
        <taxon>Pseudomonadati</taxon>
        <taxon>Planctomycetota</taxon>
        <taxon>Planctomycetia</taxon>
        <taxon>Pirellulales</taxon>
        <taxon>Pirellulaceae</taxon>
        <taxon>Mariniblastus</taxon>
    </lineage>
</organism>
<dbReference type="STRING" id="980251.GCA_001642875_04091"/>
<proteinExistence type="inferred from homology"/>
<gene>
    <name evidence="3" type="primary">fdhD</name>
    <name evidence="4" type="ORF">MFFC18_28670</name>
</gene>
<dbReference type="GO" id="GO:0016783">
    <property type="term" value="F:sulfurtransferase activity"/>
    <property type="evidence" value="ECO:0007669"/>
    <property type="project" value="InterPro"/>
</dbReference>
<comment type="similarity">
    <text evidence="3">Belongs to the FdhD family.</text>
</comment>
<evidence type="ECO:0000313" key="4">
    <source>
        <dbReference type="EMBL" id="QEG22976.1"/>
    </source>
</evidence>
<feature type="active site" description="Cysteine persulfide intermediate" evidence="3">
    <location>
        <position position="129"/>
    </location>
</feature>
<protein>
    <recommendedName>
        <fullName evidence="3">Sulfur carrier protein FdhD</fullName>
    </recommendedName>
</protein>
<dbReference type="HAMAP" id="MF_00187">
    <property type="entry name" value="FdhD"/>
    <property type="match status" value="1"/>
</dbReference>
<dbReference type="PIRSF" id="PIRSF015626">
    <property type="entry name" value="FdhD"/>
    <property type="match status" value="1"/>
</dbReference>
<dbReference type="EMBL" id="CP042912">
    <property type="protein sequence ID" value="QEG22976.1"/>
    <property type="molecule type" value="Genomic_DNA"/>
</dbReference>
<dbReference type="InterPro" id="IPR016193">
    <property type="entry name" value="Cytidine_deaminase-like"/>
</dbReference>
<dbReference type="GO" id="GO:0005737">
    <property type="term" value="C:cytoplasm"/>
    <property type="evidence" value="ECO:0007669"/>
    <property type="project" value="UniProtKB-SubCell"/>
</dbReference>
<dbReference type="AlphaFoldDB" id="A0A5B9PEH4"/>
<evidence type="ECO:0000256" key="1">
    <source>
        <dbReference type="ARBA" id="ARBA00022490"/>
    </source>
</evidence>
<keyword evidence="5" id="KW-1185">Reference proteome</keyword>